<dbReference type="MEROPS" id="M61.002"/>
<dbReference type="SUPFAM" id="SSF55486">
    <property type="entry name" value="Metalloproteases ('zincins'), catalytic domain"/>
    <property type="match status" value="1"/>
</dbReference>
<dbReference type="Pfam" id="PF17899">
    <property type="entry name" value="Peptidase_M61_N"/>
    <property type="match status" value="1"/>
</dbReference>
<organism evidence="3 4">
    <name type="scientific">Oligella urethralis DNF00040</name>
    <dbReference type="NCBI Taxonomy" id="1401065"/>
    <lineage>
        <taxon>Bacteria</taxon>
        <taxon>Pseudomonadati</taxon>
        <taxon>Pseudomonadota</taxon>
        <taxon>Betaproteobacteria</taxon>
        <taxon>Burkholderiales</taxon>
        <taxon>Alcaligenaceae</taxon>
        <taxon>Oligella</taxon>
    </lineage>
</organism>
<dbReference type="Pfam" id="PF05299">
    <property type="entry name" value="Peptidase_M61"/>
    <property type="match status" value="1"/>
</dbReference>
<dbReference type="Pfam" id="PF13180">
    <property type="entry name" value="PDZ_2"/>
    <property type="match status" value="1"/>
</dbReference>
<dbReference type="EMBL" id="JRNI01000019">
    <property type="protein sequence ID" value="KGF30854.1"/>
    <property type="molecule type" value="Genomic_DNA"/>
</dbReference>
<dbReference type="AlphaFoldDB" id="A0A096BCH4"/>
<dbReference type="SUPFAM" id="SSF50156">
    <property type="entry name" value="PDZ domain-like"/>
    <property type="match status" value="1"/>
</dbReference>
<evidence type="ECO:0000256" key="1">
    <source>
        <dbReference type="SAM" id="MobiDB-lite"/>
    </source>
</evidence>
<feature type="domain" description="PDZ" evidence="2">
    <location>
        <begin position="495"/>
        <end position="576"/>
    </location>
</feature>
<evidence type="ECO:0000259" key="2">
    <source>
        <dbReference type="PROSITE" id="PS50106"/>
    </source>
</evidence>
<accession>A0A096BCH4</accession>
<gene>
    <name evidence="3" type="ORF">HMPREF2130_05395</name>
</gene>
<protein>
    <submittedName>
        <fullName evidence="3">Peptidase M61</fullName>
    </submittedName>
</protein>
<feature type="region of interest" description="Disordered" evidence="1">
    <location>
        <begin position="601"/>
        <end position="625"/>
    </location>
</feature>
<dbReference type="RefSeq" id="WP_036558835.1">
    <property type="nucleotide sequence ID" value="NZ_JRNI01000019.1"/>
</dbReference>
<evidence type="ECO:0000313" key="4">
    <source>
        <dbReference type="Proteomes" id="UP000029629"/>
    </source>
</evidence>
<proteinExistence type="predicted"/>
<dbReference type="PIRSF" id="PIRSF016493">
    <property type="entry name" value="Glycyl_aminpptds"/>
    <property type="match status" value="1"/>
</dbReference>
<dbReference type="Gene3D" id="2.30.42.10">
    <property type="match status" value="1"/>
</dbReference>
<keyword evidence="4" id="KW-1185">Reference proteome</keyword>
<dbReference type="Gene3D" id="2.60.40.3650">
    <property type="match status" value="1"/>
</dbReference>
<name>A0A096BCH4_9BURK</name>
<dbReference type="OrthoDB" id="9778516at2"/>
<dbReference type="SMART" id="SM00228">
    <property type="entry name" value="PDZ"/>
    <property type="match status" value="1"/>
</dbReference>
<dbReference type="InterPro" id="IPR036034">
    <property type="entry name" value="PDZ_sf"/>
</dbReference>
<dbReference type="InterPro" id="IPR001478">
    <property type="entry name" value="PDZ"/>
</dbReference>
<dbReference type="eggNOG" id="COG3975">
    <property type="taxonomic scope" value="Bacteria"/>
</dbReference>
<dbReference type="InterPro" id="IPR040756">
    <property type="entry name" value="Peptidase_M61_N"/>
</dbReference>
<comment type="caution">
    <text evidence="3">The sequence shown here is derived from an EMBL/GenBank/DDBJ whole genome shotgun (WGS) entry which is preliminary data.</text>
</comment>
<dbReference type="InterPro" id="IPR007963">
    <property type="entry name" value="Peptidase_M61_catalytic"/>
</dbReference>
<dbReference type="InterPro" id="IPR027268">
    <property type="entry name" value="Peptidase_M4/M1_CTD_sf"/>
</dbReference>
<dbReference type="PROSITE" id="PS50106">
    <property type="entry name" value="PDZ"/>
    <property type="match status" value="1"/>
</dbReference>
<dbReference type="Gene3D" id="1.10.390.10">
    <property type="entry name" value="Neutral Protease Domain 2"/>
    <property type="match status" value="1"/>
</dbReference>
<dbReference type="Proteomes" id="UP000029629">
    <property type="component" value="Unassembled WGS sequence"/>
</dbReference>
<evidence type="ECO:0000313" key="3">
    <source>
        <dbReference type="EMBL" id="KGF30854.1"/>
    </source>
</evidence>
<reference evidence="3 4" key="1">
    <citation type="submission" date="2014-07" db="EMBL/GenBank/DDBJ databases">
        <authorList>
            <person name="McCorrison J."/>
            <person name="Sanka R."/>
            <person name="Torralba M."/>
            <person name="Gillis M."/>
            <person name="Haft D.H."/>
            <person name="Methe B."/>
            <person name="Sutton G."/>
            <person name="Nelson K.E."/>
        </authorList>
    </citation>
    <scope>NUCLEOTIDE SEQUENCE [LARGE SCALE GENOMIC DNA]</scope>
    <source>
        <strain evidence="3 4">DNF00040</strain>
    </source>
</reference>
<dbReference type="InterPro" id="IPR024191">
    <property type="entry name" value="Peptidase_M61"/>
</dbReference>
<sequence>MNNKMFDDKVFYRITSDDLSGHRFKVSLTIAEPNPAGQIVSLPRWIPGSYMIRDFSKHIETLRATHNNYPLSITHLDNHTWKIEAVRTGPIQIDYTVYAWDLSVRKAHLDETHGFFNGTSVFLKVHGQEHLPCLVEIKAPKQSSKWRVYTSLPPAEGHPKAAAHTRFGFYRAKDYDDLIDHPVEMGRPKVISFVVAGIVHDMVFTGVLPNIDFERIAADTAKICEAQIRLFEPESNTPPFGDHGARYVFLTTVTGNDYGGLEHRNSTALICSRKSLPIIGQSEQSKEYREFLGLVSHEYFHSWNIKRIKPAVFAPYRLDRATPTSLLWIFEGFTSYYDDLMLLRSGLISEQQYFDLVAETISRVNNDSGRIKQSVAESSFDAWTKFYQQDENARNQIVSYYTKGSLVALCLDLFIRQKTEHEKSLDDVMRYLWTHFGKNFYLGSQLGLREADVPEVLHQATGISQDELLNFLERYVYGTKKLPLKALLEAEGLKLTTLTKKSNAAVSLDIRTANREGQCMIQSVMQHGAAHQGGLSAGDVLVAIDGLRVNASNLEELLSRYQSKQKALVHVFRRDELRSFTVEFNTPLYAEFQLQPKKDRLATMAPTNEVEDTSEQMPSQVEGEQ</sequence>